<dbReference type="SUPFAM" id="SSF50494">
    <property type="entry name" value="Trypsin-like serine proteases"/>
    <property type="match status" value="1"/>
</dbReference>
<keyword evidence="2" id="KW-0325">Glycoprotein</keyword>
<evidence type="ECO:0000256" key="2">
    <source>
        <dbReference type="ARBA" id="ARBA00023180"/>
    </source>
</evidence>
<name>A0A7R8VXX9_TIMDO</name>
<dbReference type="GO" id="GO:0006508">
    <property type="term" value="P:proteolysis"/>
    <property type="evidence" value="ECO:0007669"/>
    <property type="project" value="InterPro"/>
</dbReference>
<dbReference type="PANTHER" id="PTHR24252:SF27">
    <property type="entry name" value="TRANSMEMBRANE PROTEASE SERINE 3-LIKE"/>
    <property type="match status" value="1"/>
</dbReference>
<dbReference type="Pfam" id="PF00089">
    <property type="entry name" value="Trypsin"/>
    <property type="match status" value="1"/>
</dbReference>
<evidence type="ECO:0000313" key="4">
    <source>
        <dbReference type="EMBL" id="CAD7206949.1"/>
    </source>
</evidence>
<gene>
    <name evidence="4" type="ORF">TDIB3V08_LOCUS13098</name>
</gene>
<reference evidence="4" key="1">
    <citation type="submission" date="2020-11" db="EMBL/GenBank/DDBJ databases">
        <authorList>
            <person name="Tran Van P."/>
        </authorList>
    </citation>
    <scope>NUCLEOTIDE SEQUENCE</scope>
</reference>
<feature type="domain" description="Peptidase S1" evidence="3">
    <location>
        <begin position="109"/>
        <end position="256"/>
    </location>
</feature>
<accession>A0A7R8VXX9</accession>
<dbReference type="InterPro" id="IPR001254">
    <property type="entry name" value="Trypsin_dom"/>
</dbReference>
<dbReference type="GO" id="GO:0004252">
    <property type="term" value="F:serine-type endopeptidase activity"/>
    <property type="evidence" value="ECO:0007669"/>
    <property type="project" value="InterPro"/>
</dbReference>
<sequence>MLGQTGTSTVLAWTDRNLHYPCLDRQEPNKNILKELVTSNPFHGTSSLEFPLLPRGSSATKTVVLISETSDSDVSLHDAGFEPNLRQLVLFAGSQARTRAPRVSLGSRIIGGNTATIENFPYQLSLQLRTINVHICGASIIGHSWAISAVQCTRGVYEGPSLHRYMPSLLGLRAGSSLHQSGGTVHSVAQLIEHPLYDDFTNENDIALLRVNEPFVFGVGVQAVPLAAAGSEVSPGTYAVAAGWGETVVSYSLPDI</sequence>
<evidence type="ECO:0000259" key="3">
    <source>
        <dbReference type="PROSITE" id="PS50240"/>
    </source>
</evidence>
<dbReference type="InterPro" id="IPR009003">
    <property type="entry name" value="Peptidase_S1_PA"/>
</dbReference>
<dbReference type="PANTHER" id="PTHR24252">
    <property type="entry name" value="ACROSIN-RELATED"/>
    <property type="match status" value="1"/>
</dbReference>
<proteinExistence type="predicted"/>
<organism evidence="4">
    <name type="scientific">Timema douglasi</name>
    <name type="common">Walking stick</name>
    <dbReference type="NCBI Taxonomy" id="61478"/>
    <lineage>
        <taxon>Eukaryota</taxon>
        <taxon>Metazoa</taxon>
        <taxon>Ecdysozoa</taxon>
        <taxon>Arthropoda</taxon>
        <taxon>Hexapoda</taxon>
        <taxon>Insecta</taxon>
        <taxon>Pterygota</taxon>
        <taxon>Neoptera</taxon>
        <taxon>Polyneoptera</taxon>
        <taxon>Phasmatodea</taxon>
        <taxon>Timematodea</taxon>
        <taxon>Timematoidea</taxon>
        <taxon>Timematidae</taxon>
        <taxon>Timema</taxon>
    </lineage>
</organism>
<dbReference type="EMBL" id="OA589880">
    <property type="protein sequence ID" value="CAD7206949.1"/>
    <property type="molecule type" value="Genomic_DNA"/>
</dbReference>
<dbReference type="Gene3D" id="2.40.10.10">
    <property type="entry name" value="Trypsin-like serine proteases"/>
    <property type="match status" value="1"/>
</dbReference>
<dbReference type="SMART" id="SM00020">
    <property type="entry name" value="Tryp_SPc"/>
    <property type="match status" value="1"/>
</dbReference>
<dbReference type="PROSITE" id="PS50240">
    <property type="entry name" value="TRYPSIN_DOM"/>
    <property type="match status" value="1"/>
</dbReference>
<dbReference type="InterPro" id="IPR043504">
    <property type="entry name" value="Peptidase_S1_PA_chymotrypsin"/>
</dbReference>
<dbReference type="CDD" id="cd00190">
    <property type="entry name" value="Tryp_SPc"/>
    <property type="match status" value="1"/>
</dbReference>
<dbReference type="FunFam" id="2.40.10.10:FF:000068">
    <property type="entry name" value="transmembrane protease serine 2"/>
    <property type="match status" value="1"/>
</dbReference>
<keyword evidence="1" id="KW-1015">Disulfide bond</keyword>
<dbReference type="AlphaFoldDB" id="A0A7R8VXX9"/>
<protein>
    <recommendedName>
        <fullName evidence="3">Peptidase S1 domain-containing protein</fullName>
    </recommendedName>
</protein>
<evidence type="ECO:0000256" key="1">
    <source>
        <dbReference type="ARBA" id="ARBA00023157"/>
    </source>
</evidence>